<comment type="subcellular location">
    <subcellularLocation>
        <location evidence="1">Nucleus envelope</location>
    </subcellularLocation>
</comment>
<dbReference type="GO" id="GO:0005737">
    <property type="term" value="C:cytoplasm"/>
    <property type="evidence" value="ECO:0007669"/>
    <property type="project" value="TreeGrafter"/>
</dbReference>
<feature type="region of interest" description="Disordered" evidence="5">
    <location>
        <begin position="1"/>
        <end position="60"/>
    </location>
</feature>
<evidence type="ECO:0000313" key="8">
    <source>
        <dbReference type="Proteomes" id="UP001153365"/>
    </source>
</evidence>
<dbReference type="Gene3D" id="1.25.40.990">
    <property type="match status" value="1"/>
</dbReference>
<sequence length="1218" mass="139188">MKEPWRVSALRGPTGKDRRVKAAHTTRPRPIDRTSHHHHRNLELSDPRLSKSSTDKNQERERVFLREAIDGSTMVLKTSVKLSSSENQPSMATRIPAVTPDLGEPCVVYDSGMPENRFLELKSLREAERALAVRQGLIPDPLKPRRLDEALPFLGTCTDMCPEFERHEREYQNNSDRWERFPGTYRINPSKAVKAFHRPAAGNDQPLPSDVRPPEILKNTLDYLFKKLLPSESLFETHGFIRDRTRSVRQDFTLQNERGQIAIECHERIARYHILCLHFLREKEGTGSFQEQQELEQVRKVLQSLNEFYDDFRGSNCFWPNEGEFRAYYLLTHLRDSDATRATERLPLEVFNDQNLQCAMELQVLAQCGNMTRGPARRPANSPTTLNAFSRLFKKVKSSETSFLNACLLETHFTDIRIAALKSLRSAQATKYGTKLSLSEVARLCAMSLQECYDFCTALGIKSAMPDNLEECTLELHKHAPFDDQTATFRTRRSLLVSEKGTQLPIVDLIYGIRPAASSGTKTKKEVFFPQSIKRLTQPVSSVTISSTSPIKTQFSPTIPRKVIQLEKNNVTPISKGPASAVFRSHLPTSNLQKVTHGPLNNLKADPLSAREKTRRVSLVKATLSSQSQGPHSASPQSSISPALSLINQRTSETVPAHSKNTEKVISQISSEIFSSIIESTIAQLAQQSIRNKSLRLIAENKAKADYFVDYFWRELGDMLFSDVASQIAFKISSDRILKGYSCQRSKKILKSTFHMWLKASRSCRALRKPSESTVRPGNISSIWVAGSLREVLARYIYRKAASGSSNWYPGDAHQIVVQIPFRLALLKAWMRCKLGIEADMNQVSYSLHNALISIHLVDELFKIVPGQFPHLSLILVWQDLETDHSSSILELLSYDYFTTYNLTPCITMSWGSYQTGLQPKMCNSWSKHVYLSIDSPESELEKVLEELLPTSVSARDLIFKHLSAQISPLFKAWKKSQNRACVLLDTYNFYENNFVSEHEAQMVLAFMSYLLDTVVLVVEQVAFWLNLIDGSLKIYVLDSLQLTRLSKLDLQLDKQLKEYMSSLAFSSFFLNVSLLIESKPKISPKEFCQSFSRYLTEAVLERIIDFIHPFDKSNYLGMLRESPSDCERNFEERLNEKLEQYHAKLRVIFPRPLSFTKLRKDFFFCNLLCFSYLLWRFYVFVEAALLQIAIPRAFSKNYKSQNLINSLSKRLKLQQDL</sequence>
<feature type="domain" description="SAC3/GANP/THP3 conserved" evidence="6">
    <location>
        <begin position="160"/>
        <end position="462"/>
    </location>
</feature>
<evidence type="ECO:0000256" key="3">
    <source>
        <dbReference type="ARBA" id="ARBA00023242"/>
    </source>
</evidence>
<evidence type="ECO:0000256" key="2">
    <source>
        <dbReference type="ARBA" id="ARBA00022553"/>
    </source>
</evidence>
<proteinExistence type="inferred from homology"/>
<feature type="compositionally biased region" description="Basic and acidic residues" evidence="5">
    <location>
        <begin position="41"/>
        <end position="60"/>
    </location>
</feature>
<dbReference type="AlphaFoldDB" id="A0AAV0BYZ1"/>
<protein>
    <submittedName>
        <fullName evidence="7">SAC3/GANP/Nin1/mts3/eIF-3 p25 family-domain-containing protein</fullName>
    </submittedName>
</protein>
<evidence type="ECO:0000256" key="1">
    <source>
        <dbReference type="ARBA" id="ARBA00004259"/>
    </source>
</evidence>
<dbReference type="PANTHER" id="PTHR12436">
    <property type="entry name" value="80 KDA MCM3-ASSOCIATED PROTEIN"/>
    <property type="match status" value="1"/>
</dbReference>
<comment type="caution">
    <text evidence="7">The sequence shown here is derived from an EMBL/GenBank/DDBJ whole genome shotgun (WGS) entry which is preliminary data.</text>
</comment>
<keyword evidence="2" id="KW-0597">Phosphoprotein</keyword>
<reference evidence="7" key="1">
    <citation type="submission" date="2022-06" db="EMBL/GenBank/DDBJ databases">
        <authorList>
            <consortium name="SYNGENTA / RWTH Aachen University"/>
        </authorList>
    </citation>
    <scope>NUCLEOTIDE SEQUENCE</scope>
</reference>
<dbReference type="GO" id="GO:0006406">
    <property type="term" value="P:mRNA export from nucleus"/>
    <property type="evidence" value="ECO:0007669"/>
    <property type="project" value="TreeGrafter"/>
</dbReference>
<dbReference type="InterPro" id="IPR005062">
    <property type="entry name" value="SAC3/GANP/THP3_conserved"/>
</dbReference>
<keyword evidence="3" id="KW-0539">Nucleus</keyword>
<dbReference type="GO" id="GO:0070390">
    <property type="term" value="C:transcription export complex 2"/>
    <property type="evidence" value="ECO:0007669"/>
    <property type="project" value="TreeGrafter"/>
</dbReference>
<dbReference type="FunFam" id="1.25.40.990:FF:000008">
    <property type="entry name" value="Nuclear mRNA export protein SAC3"/>
    <property type="match status" value="1"/>
</dbReference>
<keyword evidence="8" id="KW-1185">Reference proteome</keyword>
<dbReference type="EMBL" id="CALTRL010006405">
    <property type="protein sequence ID" value="CAH7690812.1"/>
    <property type="molecule type" value="Genomic_DNA"/>
</dbReference>
<dbReference type="InterPro" id="IPR045107">
    <property type="entry name" value="SAC3/GANP/THP3"/>
</dbReference>
<dbReference type="Pfam" id="PF03399">
    <property type="entry name" value="SAC3_GANP"/>
    <property type="match status" value="1"/>
</dbReference>
<organism evidence="7 8">
    <name type="scientific">Phakopsora pachyrhizi</name>
    <name type="common">Asian soybean rust disease fungus</name>
    <dbReference type="NCBI Taxonomy" id="170000"/>
    <lineage>
        <taxon>Eukaryota</taxon>
        <taxon>Fungi</taxon>
        <taxon>Dikarya</taxon>
        <taxon>Basidiomycota</taxon>
        <taxon>Pucciniomycotina</taxon>
        <taxon>Pucciniomycetes</taxon>
        <taxon>Pucciniales</taxon>
        <taxon>Phakopsoraceae</taxon>
        <taxon>Phakopsora</taxon>
    </lineage>
</organism>
<evidence type="ECO:0000256" key="5">
    <source>
        <dbReference type="SAM" id="MobiDB-lite"/>
    </source>
</evidence>
<comment type="similarity">
    <text evidence="4">Belongs to the SAC3 family.</text>
</comment>
<dbReference type="PANTHER" id="PTHR12436:SF3">
    <property type="entry name" value="GERMINAL-CENTER ASSOCIATED NUCLEAR PROTEIN"/>
    <property type="match status" value="1"/>
</dbReference>
<accession>A0AAV0BYZ1</accession>
<dbReference type="GO" id="GO:0005635">
    <property type="term" value="C:nuclear envelope"/>
    <property type="evidence" value="ECO:0007669"/>
    <property type="project" value="UniProtKB-SubCell"/>
</dbReference>
<evidence type="ECO:0000256" key="4">
    <source>
        <dbReference type="ARBA" id="ARBA00038443"/>
    </source>
</evidence>
<evidence type="ECO:0000313" key="7">
    <source>
        <dbReference type="EMBL" id="CAH7690812.1"/>
    </source>
</evidence>
<name>A0AAV0BYZ1_PHAPC</name>
<feature type="compositionally biased region" description="Basic residues" evidence="5">
    <location>
        <begin position="18"/>
        <end position="27"/>
    </location>
</feature>
<gene>
    <name evidence="7" type="ORF">PPACK8108_LOCUS26268</name>
</gene>
<dbReference type="Proteomes" id="UP001153365">
    <property type="component" value="Unassembled WGS sequence"/>
</dbReference>
<evidence type="ECO:0000259" key="6">
    <source>
        <dbReference type="Pfam" id="PF03399"/>
    </source>
</evidence>